<dbReference type="GO" id="GO:0005737">
    <property type="term" value="C:cytoplasm"/>
    <property type="evidence" value="ECO:0007669"/>
    <property type="project" value="UniProtKB-SubCell"/>
</dbReference>
<comment type="subcellular location">
    <subcellularLocation>
        <location evidence="1">Cytoplasm</location>
    </subcellularLocation>
</comment>
<dbReference type="GO" id="GO:0004553">
    <property type="term" value="F:hydrolase activity, hydrolyzing O-glycosyl compounds"/>
    <property type="evidence" value="ECO:0007669"/>
    <property type="project" value="InterPro"/>
</dbReference>
<reference evidence="6" key="1">
    <citation type="submission" date="2021-02" db="EMBL/GenBank/DDBJ databases">
        <authorList>
            <person name="Nowell W R."/>
        </authorList>
    </citation>
    <scope>NUCLEOTIDE SEQUENCE</scope>
</reference>
<dbReference type="CDD" id="cd00257">
    <property type="entry name" value="beta-trefoil_FSCN-like"/>
    <property type="match status" value="1"/>
</dbReference>
<evidence type="ECO:0000256" key="4">
    <source>
        <dbReference type="ARBA" id="ARBA00023203"/>
    </source>
</evidence>
<dbReference type="OrthoDB" id="4781at2759"/>
<organism evidence="6 7">
    <name type="scientific">Rotaria magnacalcarata</name>
    <dbReference type="NCBI Taxonomy" id="392030"/>
    <lineage>
        <taxon>Eukaryota</taxon>
        <taxon>Metazoa</taxon>
        <taxon>Spiralia</taxon>
        <taxon>Gnathifera</taxon>
        <taxon>Rotifera</taxon>
        <taxon>Eurotatoria</taxon>
        <taxon>Bdelloidea</taxon>
        <taxon>Philodinida</taxon>
        <taxon>Philodinidae</taxon>
        <taxon>Rotaria</taxon>
    </lineage>
</organism>
<evidence type="ECO:0000256" key="1">
    <source>
        <dbReference type="ARBA" id="ARBA00004496"/>
    </source>
</evidence>
<accession>A0A816GT25</accession>
<dbReference type="SUPFAM" id="SSF50405">
    <property type="entry name" value="Actin-crosslinking proteins"/>
    <property type="match status" value="1"/>
</dbReference>
<dbReference type="AlphaFoldDB" id="A0A816GT25"/>
<evidence type="ECO:0000313" key="7">
    <source>
        <dbReference type="Proteomes" id="UP000663834"/>
    </source>
</evidence>
<proteinExistence type="inferred from homology"/>
<name>A0A816GT25_9BILA</name>
<dbReference type="SUPFAM" id="SSF49899">
    <property type="entry name" value="Concanavalin A-like lectins/glucanases"/>
    <property type="match status" value="1"/>
</dbReference>
<dbReference type="GO" id="GO:0051015">
    <property type="term" value="F:actin filament binding"/>
    <property type="evidence" value="ECO:0007669"/>
    <property type="project" value="InterPro"/>
</dbReference>
<dbReference type="EMBL" id="CAJNOW010020307">
    <property type="protein sequence ID" value="CAF1678487.1"/>
    <property type="molecule type" value="Genomic_DNA"/>
</dbReference>
<dbReference type="CDD" id="cd08023">
    <property type="entry name" value="GH16_laminarinase_like"/>
    <property type="match status" value="1"/>
</dbReference>
<evidence type="ECO:0000256" key="2">
    <source>
        <dbReference type="ARBA" id="ARBA00006865"/>
    </source>
</evidence>
<dbReference type="InterPro" id="IPR022768">
    <property type="entry name" value="Fascin-like_dom"/>
</dbReference>
<dbReference type="Pfam" id="PF06268">
    <property type="entry name" value="Fascin"/>
    <property type="match status" value="1"/>
</dbReference>
<dbReference type="Pfam" id="PF26113">
    <property type="entry name" value="GH16_XgeA"/>
    <property type="match status" value="1"/>
</dbReference>
<dbReference type="InterPro" id="IPR000757">
    <property type="entry name" value="Beta-glucanase-like"/>
</dbReference>
<dbReference type="InterPro" id="IPR008999">
    <property type="entry name" value="Actin-crosslinking"/>
</dbReference>
<protein>
    <recommendedName>
        <fullName evidence="5">GH16 domain-containing protein</fullName>
    </recommendedName>
</protein>
<dbReference type="Proteomes" id="UP000663834">
    <property type="component" value="Unassembled WGS sequence"/>
</dbReference>
<dbReference type="Gene3D" id="2.80.10.50">
    <property type="match status" value="1"/>
</dbReference>
<evidence type="ECO:0000313" key="6">
    <source>
        <dbReference type="EMBL" id="CAF1678487.1"/>
    </source>
</evidence>
<dbReference type="InterPro" id="IPR050546">
    <property type="entry name" value="Glycosyl_Hydrlase_16"/>
</dbReference>
<dbReference type="InterPro" id="IPR013320">
    <property type="entry name" value="ConA-like_dom_sf"/>
</dbReference>
<dbReference type="GO" id="GO:0005975">
    <property type="term" value="P:carbohydrate metabolic process"/>
    <property type="evidence" value="ECO:0007669"/>
    <property type="project" value="InterPro"/>
</dbReference>
<dbReference type="PANTHER" id="PTHR10963">
    <property type="entry name" value="GLYCOSYL HYDROLASE-RELATED"/>
    <property type="match status" value="1"/>
</dbReference>
<keyword evidence="4" id="KW-0009">Actin-binding</keyword>
<evidence type="ECO:0000256" key="3">
    <source>
        <dbReference type="ARBA" id="ARBA00022490"/>
    </source>
</evidence>
<dbReference type="PANTHER" id="PTHR10963:SF55">
    <property type="entry name" value="GLYCOSIDE HYDROLASE FAMILY 16 PROTEIN"/>
    <property type="match status" value="1"/>
</dbReference>
<feature type="domain" description="GH16" evidence="5">
    <location>
        <begin position="62"/>
        <end position="339"/>
    </location>
</feature>
<gene>
    <name evidence="6" type="ORF">KQP761_LOCUS35968</name>
</gene>
<dbReference type="GO" id="GO:0030674">
    <property type="term" value="F:protein-macromolecule adaptor activity"/>
    <property type="evidence" value="ECO:0007669"/>
    <property type="project" value="InterPro"/>
</dbReference>
<evidence type="ECO:0000259" key="5">
    <source>
        <dbReference type="PROSITE" id="PS51762"/>
    </source>
</evidence>
<keyword evidence="3" id="KW-0963">Cytoplasm</keyword>
<comment type="caution">
    <text evidence="6">The sequence shown here is derived from an EMBL/GenBank/DDBJ whole genome shotgun (WGS) entry which is preliminary data.</text>
</comment>
<comment type="similarity">
    <text evidence="2">Belongs to the glycosyl hydrolase 16 family.</text>
</comment>
<sequence>RVSIARVLFGSIAKFNTIDTTINQTSTVSSTFRSLLEFCSIEQFHHRILLISSHLKRRPLMPGFSFAPVLRENTFSHDGPVDRNKWDFDTGTGGIGWGNQEAQYYTDRIENARYQGQRLIIEARREDYGGQRFTSARLKSKHAWTYGRLQIKAKLPSGRGLWPAIWMLPQTQSYGNAYWPDNGEIDLMEQVGFDPNRIVSSVHTAAFNHMKNSQPTNGVQNFFILLNIAVGGSWGGQKGIDEGIFPKTMEIEWIRFYQCTSKAPVIDPPHSTTRVIGIRSSANGKFICAENGGNGPLIANHDTVSGWETFDLIILDGNNVALKSHANGKYVCAENSGDGPLIANRSQVSSWETFTFVNRGDGKVALVAVNGKYVCADNFGNSELVANRTSVDSWEAFDLVPHWFYRVDSF</sequence>
<feature type="non-terminal residue" evidence="6">
    <location>
        <position position="1"/>
    </location>
</feature>
<dbReference type="PROSITE" id="PS51762">
    <property type="entry name" value="GH16_2"/>
    <property type="match status" value="1"/>
</dbReference>
<dbReference type="Gene3D" id="2.60.120.200">
    <property type="match status" value="2"/>
</dbReference>